<sequence>MHTVVVAGSVELRSVSTVIRSLYVPLTLSNEQLSLPWYVLSTSFIPRNDATIILHANAEGLALMLTTITLFIFLLIAFTTLLLLQTLAGLY</sequence>
<gene>
    <name evidence="2" type="ORF">P153DRAFT_153111</name>
</gene>
<feature type="transmembrane region" description="Helical" evidence="1">
    <location>
        <begin position="61"/>
        <end position="84"/>
    </location>
</feature>
<dbReference type="RefSeq" id="XP_033527641.1">
    <property type="nucleotide sequence ID" value="XM_033662208.1"/>
</dbReference>
<dbReference type="AlphaFoldDB" id="A0A6A6AQL8"/>
<keyword evidence="3" id="KW-1185">Reference proteome</keyword>
<proteinExistence type="predicted"/>
<keyword evidence="1" id="KW-1133">Transmembrane helix</keyword>
<organism evidence="2 3">
    <name type="scientific">Dothidotthia symphoricarpi CBS 119687</name>
    <dbReference type="NCBI Taxonomy" id="1392245"/>
    <lineage>
        <taxon>Eukaryota</taxon>
        <taxon>Fungi</taxon>
        <taxon>Dikarya</taxon>
        <taxon>Ascomycota</taxon>
        <taxon>Pezizomycotina</taxon>
        <taxon>Dothideomycetes</taxon>
        <taxon>Pleosporomycetidae</taxon>
        <taxon>Pleosporales</taxon>
        <taxon>Dothidotthiaceae</taxon>
        <taxon>Dothidotthia</taxon>
    </lineage>
</organism>
<evidence type="ECO:0000313" key="3">
    <source>
        <dbReference type="Proteomes" id="UP000799771"/>
    </source>
</evidence>
<accession>A0A6A6AQL8</accession>
<name>A0A6A6AQL8_9PLEO</name>
<dbReference type="GeneID" id="54402640"/>
<evidence type="ECO:0000256" key="1">
    <source>
        <dbReference type="SAM" id="Phobius"/>
    </source>
</evidence>
<keyword evidence="1" id="KW-0472">Membrane</keyword>
<dbReference type="Proteomes" id="UP000799771">
    <property type="component" value="Unassembled WGS sequence"/>
</dbReference>
<evidence type="ECO:0000313" key="2">
    <source>
        <dbReference type="EMBL" id="KAF2133254.1"/>
    </source>
</evidence>
<keyword evidence="1" id="KW-0812">Transmembrane</keyword>
<dbReference type="EMBL" id="ML977499">
    <property type="protein sequence ID" value="KAF2133254.1"/>
    <property type="molecule type" value="Genomic_DNA"/>
</dbReference>
<protein>
    <submittedName>
        <fullName evidence="2">Uncharacterized protein</fullName>
    </submittedName>
</protein>
<reference evidence="2" key="1">
    <citation type="journal article" date="2020" name="Stud. Mycol.">
        <title>101 Dothideomycetes genomes: a test case for predicting lifestyles and emergence of pathogens.</title>
        <authorList>
            <person name="Haridas S."/>
            <person name="Albert R."/>
            <person name="Binder M."/>
            <person name="Bloem J."/>
            <person name="Labutti K."/>
            <person name="Salamov A."/>
            <person name="Andreopoulos B."/>
            <person name="Baker S."/>
            <person name="Barry K."/>
            <person name="Bills G."/>
            <person name="Bluhm B."/>
            <person name="Cannon C."/>
            <person name="Castanera R."/>
            <person name="Culley D."/>
            <person name="Daum C."/>
            <person name="Ezra D."/>
            <person name="Gonzalez J."/>
            <person name="Henrissat B."/>
            <person name="Kuo A."/>
            <person name="Liang C."/>
            <person name="Lipzen A."/>
            <person name="Lutzoni F."/>
            <person name="Magnuson J."/>
            <person name="Mondo S."/>
            <person name="Nolan M."/>
            <person name="Ohm R."/>
            <person name="Pangilinan J."/>
            <person name="Park H.-J."/>
            <person name="Ramirez L."/>
            <person name="Alfaro M."/>
            <person name="Sun H."/>
            <person name="Tritt A."/>
            <person name="Yoshinaga Y."/>
            <person name="Zwiers L.-H."/>
            <person name="Turgeon B."/>
            <person name="Goodwin S."/>
            <person name="Spatafora J."/>
            <person name="Crous P."/>
            <person name="Grigoriev I."/>
        </authorList>
    </citation>
    <scope>NUCLEOTIDE SEQUENCE</scope>
    <source>
        <strain evidence="2">CBS 119687</strain>
    </source>
</reference>